<dbReference type="Proteomes" id="UP000448292">
    <property type="component" value="Unassembled WGS sequence"/>
</dbReference>
<gene>
    <name evidence="9" type="ORF">DPQ33_17320</name>
</gene>
<keyword evidence="3 5" id="KW-0238">DNA-binding</keyword>
<evidence type="ECO:0000256" key="5">
    <source>
        <dbReference type="PROSITE-ProRule" id="PRU01248"/>
    </source>
</evidence>
<evidence type="ECO:0000256" key="4">
    <source>
        <dbReference type="ARBA" id="ARBA00023172"/>
    </source>
</evidence>
<evidence type="ECO:0000259" key="7">
    <source>
        <dbReference type="PROSITE" id="PS51898"/>
    </source>
</evidence>
<dbReference type="GO" id="GO:0015074">
    <property type="term" value="P:DNA integration"/>
    <property type="evidence" value="ECO:0007669"/>
    <property type="project" value="UniProtKB-KW"/>
</dbReference>
<dbReference type="SUPFAM" id="SSF56349">
    <property type="entry name" value="DNA breaking-rejoining enzymes"/>
    <property type="match status" value="1"/>
</dbReference>
<dbReference type="RefSeq" id="WP_144304486.1">
    <property type="nucleotide sequence ID" value="NZ_QMIE01000023.1"/>
</dbReference>
<dbReference type="PANTHER" id="PTHR30629:SF2">
    <property type="entry name" value="PROPHAGE INTEGRASE INTS-RELATED"/>
    <property type="match status" value="1"/>
</dbReference>
<dbReference type="Pfam" id="PF22022">
    <property type="entry name" value="Phage_int_M"/>
    <property type="match status" value="1"/>
</dbReference>
<dbReference type="OrthoDB" id="5418320at2"/>
<dbReference type="InterPro" id="IPR011010">
    <property type="entry name" value="DNA_brk_join_enz"/>
</dbReference>
<keyword evidence="2" id="KW-0229">DNA integration</keyword>
<dbReference type="InterPro" id="IPR002104">
    <property type="entry name" value="Integrase_catalytic"/>
</dbReference>
<dbReference type="CDD" id="cd00796">
    <property type="entry name" value="INT_Rci_Hp1_C"/>
    <property type="match status" value="1"/>
</dbReference>
<dbReference type="InterPro" id="IPR010998">
    <property type="entry name" value="Integrase_recombinase_N"/>
</dbReference>
<feature type="region of interest" description="Disordered" evidence="6">
    <location>
        <begin position="1"/>
        <end position="38"/>
    </location>
</feature>
<keyword evidence="4" id="KW-0233">DNA recombination</keyword>
<dbReference type="InterPro" id="IPR044068">
    <property type="entry name" value="CB"/>
</dbReference>
<reference evidence="9 10" key="1">
    <citation type="submission" date="2018-06" db="EMBL/GenBank/DDBJ databases">
        <title>Complete genome of Desulfovibrio indonesiensis P37SLT.</title>
        <authorList>
            <person name="Crispim J.S."/>
            <person name="Vidigal P.M.P."/>
            <person name="Silva L.C.F."/>
            <person name="Laguardia C.N."/>
            <person name="Araujo L.C."/>
            <person name="Dias R.S."/>
            <person name="Sousa M.P."/>
            <person name="Paula S.O."/>
            <person name="Silva C."/>
        </authorList>
    </citation>
    <scope>NUCLEOTIDE SEQUENCE [LARGE SCALE GENOMIC DNA]</scope>
    <source>
        <strain evidence="9 10">P37SLT</strain>
    </source>
</reference>
<dbReference type="PROSITE" id="PS51900">
    <property type="entry name" value="CB"/>
    <property type="match status" value="1"/>
</dbReference>
<accession>A0A7M3MAA1</accession>
<name>A0A7M3MAA1_9BACT</name>
<dbReference type="PROSITE" id="PS51898">
    <property type="entry name" value="TYR_RECOMBINASE"/>
    <property type="match status" value="1"/>
</dbReference>
<sequence>MSVQRKKRDGSYHCHFRDYNGKQRAPSFGKGRTGKRKATEFDKQVKACKRMGLPLPDPKNPEATSVVEQQPSVASGQVLSPKRVHVATGPRESLYLDELAQKWINSLRAEGKGDSWLPYWVRILQDHILPELCTSEINALNQDDILAVMLPLTEGKRQSTRNRYMSYLKIMINFGVKHGYCSKNPLQHWQKAKEAPRHPEVTLDDVDAIYQHAAPHVQWALEVMSYTGARPGPSELFAMTWSNIDWSQRMLSYYASKVRKWVRIPLNDDFFMELAEKHELAKTPYIIEYNGKPVKSIKKAFANAVRRAGIEKRVCPYDIRHLFATNALNKGGDLKALSAFLSHSSTKMTADQYYMNMRGEMERMAQLLEGPAKRLAKAEQ</sequence>
<dbReference type="GO" id="GO:0006310">
    <property type="term" value="P:DNA recombination"/>
    <property type="evidence" value="ECO:0007669"/>
    <property type="project" value="UniProtKB-KW"/>
</dbReference>
<dbReference type="Gene3D" id="1.10.443.10">
    <property type="entry name" value="Intergrase catalytic core"/>
    <property type="match status" value="1"/>
</dbReference>
<evidence type="ECO:0000256" key="1">
    <source>
        <dbReference type="ARBA" id="ARBA00008857"/>
    </source>
</evidence>
<protein>
    <submittedName>
        <fullName evidence="9">Site-specific integrase</fullName>
    </submittedName>
</protein>
<dbReference type="InterPro" id="IPR013762">
    <property type="entry name" value="Integrase-like_cat_sf"/>
</dbReference>
<dbReference type="Gene3D" id="1.10.150.130">
    <property type="match status" value="1"/>
</dbReference>
<dbReference type="InterPro" id="IPR050808">
    <property type="entry name" value="Phage_Integrase"/>
</dbReference>
<dbReference type="Pfam" id="PF00589">
    <property type="entry name" value="Phage_integrase"/>
    <property type="match status" value="1"/>
</dbReference>
<feature type="compositionally biased region" description="Basic and acidic residues" evidence="6">
    <location>
        <begin position="9"/>
        <end position="21"/>
    </location>
</feature>
<evidence type="ECO:0000313" key="10">
    <source>
        <dbReference type="Proteomes" id="UP000448292"/>
    </source>
</evidence>
<dbReference type="InterPro" id="IPR053876">
    <property type="entry name" value="Phage_int_M"/>
</dbReference>
<dbReference type="PANTHER" id="PTHR30629">
    <property type="entry name" value="PROPHAGE INTEGRASE"/>
    <property type="match status" value="1"/>
</dbReference>
<evidence type="ECO:0000256" key="2">
    <source>
        <dbReference type="ARBA" id="ARBA00022908"/>
    </source>
</evidence>
<evidence type="ECO:0000259" key="8">
    <source>
        <dbReference type="PROSITE" id="PS51900"/>
    </source>
</evidence>
<dbReference type="AlphaFoldDB" id="A0A7M3MAA1"/>
<feature type="domain" description="Core-binding (CB)" evidence="8">
    <location>
        <begin position="94"/>
        <end position="176"/>
    </location>
</feature>
<organism evidence="9 10">
    <name type="scientific">Oceanidesulfovibrio indonesiensis</name>
    <dbReference type="NCBI Taxonomy" id="54767"/>
    <lineage>
        <taxon>Bacteria</taxon>
        <taxon>Pseudomonadati</taxon>
        <taxon>Thermodesulfobacteriota</taxon>
        <taxon>Desulfovibrionia</taxon>
        <taxon>Desulfovibrionales</taxon>
        <taxon>Desulfovibrionaceae</taxon>
        <taxon>Oceanidesulfovibrio</taxon>
    </lineage>
</organism>
<evidence type="ECO:0000256" key="3">
    <source>
        <dbReference type="ARBA" id="ARBA00023125"/>
    </source>
</evidence>
<keyword evidence="10" id="KW-1185">Reference proteome</keyword>
<evidence type="ECO:0000256" key="6">
    <source>
        <dbReference type="SAM" id="MobiDB-lite"/>
    </source>
</evidence>
<proteinExistence type="inferred from homology"/>
<comment type="caution">
    <text evidence="9">The sequence shown here is derived from an EMBL/GenBank/DDBJ whole genome shotgun (WGS) entry which is preliminary data.</text>
</comment>
<feature type="domain" description="Tyr recombinase" evidence="7">
    <location>
        <begin position="196"/>
        <end position="369"/>
    </location>
</feature>
<dbReference type="EMBL" id="QMIE01000023">
    <property type="protein sequence ID" value="TVM14542.1"/>
    <property type="molecule type" value="Genomic_DNA"/>
</dbReference>
<dbReference type="GO" id="GO:0003677">
    <property type="term" value="F:DNA binding"/>
    <property type="evidence" value="ECO:0007669"/>
    <property type="project" value="UniProtKB-UniRule"/>
</dbReference>
<comment type="similarity">
    <text evidence="1">Belongs to the 'phage' integrase family.</text>
</comment>
<evidence type="ECO:0000313" key="9">
    <source>
        <dbReference type="EMBL" id="TVM14542.1"/>
    </source>
</evidence>